<dbReference type="Pfam" id="PF00149">
    <property type="entry name" value="Metallophos"/>
    <property type="match status" value="1"/>
</dbReference>
<dbReference type="InterPro" id="IPR029052">
    <property type="entry name" value="Metallo-depent_PP-like"/>
</dbReference>
<sequence length="684" mass="78711">MAHQQPVMQSPRCAVIHRGTQVTFVAKLQNDGWYWLKLDRATPLYLPYARVTPFKCFGELQVEHASVPVHTTSGQISSHQPNLTYPDQHQFIVGQPLQLLTAPEWTAIQQPPHLLYPGTIVPYQTHIDHGRYGYLKTERGFLPYVDHQTGHLFGSDSDQSPVITPEKQSQTPHIYWLTGQYQLTKRAVWARTAPDRQAMPITKLRNGTRFDYLGKVYHDRRGWLVIKRQSRYLYVPFVTVLNAKLSDYYGLERTGSKLVGRLQEPWTFVHQNPTTIQLQPTSAELTALNALEAQLDRVRQPDSQIIGLINDLHLDRYQTPATAAGFHDLSVVSAFARRAGLDALVVNGDLNDGRQTLDRTIQDIGTAVAILKTSQRPFFITQGNHDDNSGFARYVNGYRTEQVVTQKLAYQLRNRAFEHLLAEPGHFYGHYQLPNSRLSLILLDAFDIPDSFKNGYFARGYDEAPSGIHWTGILQNIRHSRSRFQTAQVDWLIKTLTDLKPDEQVLIFTHDSLRQATTQRAVGQFWTYDWFANNQQGDYHRLTEALSMHRHQIVAVMSGHTHVDDWADTDGINWITTTSNVADRRKSRHGRTKNGLTSAWDLLVVNPSNRELYRFRVGWQDQSGHISSWQVRLFGDGTDPRHRSLRDLLKQFKPTKQTENTKRYNQLSQQVTQVWRGFRGYFTY</sequence>
<dbReference type="OrthoDB" id="2323337at2"/>
<keyword evidence="3" id="KW-1185">Reference proteome</keyword>
<gene>
    <name evidence="2" type="ORF">FD14_GL002736</name>
</gene>
<dbReference type="STRING" id="1423804.FD14_GL002736"/>
<dbReference type="EMBL" id="AYZM01000176">
    <property type="protein sequence ID" value="KRN16410.1"/>
    <property type="molecule type" value="Genomic_DNA"/>
</dbReference>
<protein>
    <recommendedName>
        <fullName evidence="1">Calcineurin-like phosphoesterase domain-containing protein</fullName>
    </recommendedName>
</protein>
<feature type="domain" description="Calcineurin-like phosphoesterase" evidence="1">
    <location>
        <begin position="306"/>
        <end position="563"/>
    </location>
</feature>
<evidence type="ECO:0000259" key="1">
    <source>
        <dbReference type="Pfam" id="PF00149"/>
    </source>
</evidence>
<dbReference type="GO" id="GO:0016787">
    <property type="term" value="F:hydrolase activity"/>
    <property type="evidence" value="ECO:0007669"/>
    <property type="project" value="InterPro"/>
</dbReference>
<evidence type="ECO:0000313" key="3">
    <source>
        <dbReference type="Proteomes" id="UP000051442"/>
    </source>
</evidence>
<comment type="caution">
    <text evidence="2">The sequence shown here is derived from an EMBL/GenBank/DDBJ whole genome shotgun (WGS) entry which is preliminary data.</text>
</comment>
<dbReference type="PATRIC" id="fig|1423804.4.peg.2951"/>
<reference evidence="2 3" key="1">
    <citation type="journal article" date="2015" name="Genome Announc.">
        <title>Expanding the biotechnology potential of lactobacilli through comparative genomics of 213 strains and associated genera.</title>
        <authorList>
            <person name="Sun Z."/>
            <person name="Harris H.M."/>
            <person name="McCann A."/>
            <person name="Guo C."/>
            <person name="Argimon S."/>
            <person name="Zhang W."/>
            <person name="Yang X."/>
            <person name="Jeffery I.B."/>
            <person name="Cooney J.C."/>
            <person name="Kagawa T.F."/>
            <person name="Liu W."/>
            <person name="Song Y."/>
            <person name="Salvetti E."/>
            <person name="Wrobel A."/>
            <person name="Rasinkangas P."/>
            <person name="Parkhill J."/>
            <person name="Rea M.C."/>
            <person name="O'Sullivan O."/>
            <person name="Ritari J."/>
            <person name="Douillard F.P."/>
            <person name="Paul Ross R."/>
            <person name="Yang R."/>
            <person name="Briner A.E."/>
            <person name="Felis G.E."/>
            <person name="de Vos W.M."/>
            <person name="Barrangou R."/>
            <person name="Klaenhammer T.R."/>
            <person name="Caufield P.W."/>
            <person name="Cui Y."/>
            <person name="Zhang H."/>
            <person name="O'Toole P.W."/>
        </authorList>
    </citation>
    <scope>NUCLEOTIDE SEQUENCE [LARGE SCALE GENOMIC DNA]</scope>
    <source>
        <strain evidence="2 3">DSM 23365</strain>
    </source>
</reference>
<organism evidence="2 3">
    <name type="scientific">Secundilactobacillus similis DSM 23365 = JCM 2765</name>
    <dbReference type="NCBI Taxonomy" id="1423804"/>
    <lineage>
        <taxon>Bacteria</taxon>
        <taxon>Bacillati</taxon>
        <taxon>Bacillota</taxon>
        <taxon>Bacilli</taxon>
        <taxon>Lactobacillales</taxon>
        <taxon>Lactobacillaceae</taxon>
        <taxon>Secundilactobacillus</taxon>
    </lineage>
</organism>
<dbReference type="Proteomes" id="UP000051442">
    <property type="component" value="Unassembled WGS sequence"/>
</dbReference>
<evidence type="ECO:0000313" key="2">
    <source>
        <dbReference type="EMBL" id="KRN16410.1"/>
    </source>
</evidence>
<accession>A0A0R2EUI6</accession>
<dbReference type="AlphaFoldDB" id="A0A0R2EUI6"/>
<dbReference type="SUPFAM" id="SSF56300">
    <property type="entry name" value="Metallo-dependent phosphatases"/>
    <property type="match status" value="1"/>
</dbReference>
<proteinExistence type="predicted"/>
<dbReference type="InterPro" id="IPR004843">
    <property type="entry name" value="Calcineurin-like_PHP"/>
</dbReference>
<dbReference type="Gene3D" id="3.60.21.10">
    <property type="match status" value="2"/>
</dbReference>
<name>A0A0R2EUI6_9LACO</name>